<accession>A0A3L7ASD1</accession>
<sequence length="242" mass="25259">MNLTPASWSDILDAFLGRTAPVTLEPLILGSIILAAILLSVPRVTWRWFGMFTTLVHELGHAFSAGLLGRRVRAIRVGANHGGSTISSGGSFTAVISGFLGYPAPAIVGAALILTATAGYTRAAIFGGAILVMLSLIFLRGWGAILIALATLAGGAALWFYADSVMQTYALITVGLALLVGSLRGLGNVFAAHGRKHRNLESSDAYILARQTHIPSVFWLLGFSVAIAACVWASVVALVGTV</sequence>
<dbReference type="InterPro" id="IPR049500">
    <property type="entry name" value="Peptidase_M50B-like"/>
</dbReference>
<evidence type="ECO:0000313" key="3">
    <source>
        <dbReference type="Proteomes" id="UP000269438"/>
    </source>
</evidence>
<dbReference type="OrthoDB" id="5184455at2"/>
<protein>
    <submittedName>
        <fullName evidence="2">M50 family peptidase</fullName>
    </submittedName>
</protein>
<feature type="transmembrane region" description="Helical" evidence="1">
    <location>
        <begin position="20"/>
        <end position="41"/>
    </location>
</feature>
<proteinExistence type="predicted"/>
<keyword evidence="1" id="KW-0472">Membrane</keyword>
<reference evidence="2 3" key="1">
    <citation type="submission" date="2018-10" db="EMBL/GenBank/DDBJ databases">
        <authorList>
            <person name="Li J."/>
        </authorList>
    </citation>
    <scope>NUCLEOTIDE SEQUENCE [LARGE SCALE GENOMIC DNA]</scope>
    <source>
        <strain evidence="2 3">JCM 11654</strain>
    </source>
</reference>
<dbReference type="PANTHER" id="PTHR33979">
    <property type="entry name" value="OS02G0221600 PROTEIN"/>
    <property type="match status" value="1"/>
</dbReference>
<feature type="transmembrane region" description="Helical" evidence="1">
    <location>
        <begin position="144"/>
        <end position="162"/>
    </location>
</feature>
<dbReference type="Proteomes" id="UP000269438">
    <property type="component" value="Unassembled WGS sequence"/>
</dbReference>
<evidence type="ECO:0000313" key="2">
    <source>
        <dbReference type="EMBL" id="RLP82312.1"/>
    </source>
</evidence>
<dbReference type="RefSeq" id="WP_121688843.1">
    <property type="nucleotide sequence ID" value="NZ_RCUY01000009.1"/>
</dbReference>
<name>A0A3L7ASD1_9MICO</name>
<dbReference type="EMBL" id="RCUY01000009">
    <property type="protein sequence ID" value="RLP82312.1"/>
    <property type="molecule type" value="Genomic_DNA"/>
</dbReference>
<keyword evidence="1" id="KW-0812">Transmembrane</keyword>
<keyword evidence="1" id="KW-1133">Transmembrane helix</keyword>
<keyword evidence="3" id="KW-1185">Reference proteome</keyword>
<comment type="caution">
    <text evidence="2">The sequence shown here is derived from an EMBL/GenBank/DDBJ whole genome shotgun (WGS) entry which is preliminary data.</text>
</comment>
<dbReference type="Pfam" id="PF13398">
    <property type="entry name" value="Peptidase_M50B"/>
    <property type="match status" value="1"/>
</dbReference>
<feature type="transmembrane region" description="Helical" evidence="1">
    <location>
        <begin position="217"/>
        <end position="239"/>
    </location>
</feature>
<organism evidence="2 3">
    <name type="scientific">Mycetocola lacteus</name>
    <dbReference type="NCBI Taxonomy" id="76637"/>
    <lineage>
        <taxon>Bacteria</taxon>
        <taxon>Bacillati</taxon>
        <taxon>Actinomycetota</taxon>
        <taxon>Actinomycetes</taxon>
        <taxon>Micrococcales</taxon>
        <taxon>Microbacteriaceae</taxon>
        <taxon>Mycetocola</taxon>
    </lineage>
</organism>
<dbReference type="PANTHER" id="PTHR33979:SF2">
    <property type="entry name" value="PEPTIDASE M50B-LIKE-DOMAIN-CONTAINING PROTEIN"/>
    <property type="match status" value="1"/>
</dbReference>
<evidence type="ECO:0000256" key="1">
    <source>
        <dbReference type="SAM" id="Phobius"/>
    </source>
</evidence>
<feature type="transmembrane region" description="Helical" evidence="1">
    <location>
        <begin position="168"/>
        <end position="191"/>
    </location>
</feature>
<gene>
    <name evidence="2" type="ORF">D9V34_11015</name>
</gene>
<dbReference type="AlphaFoldDB" id="A0A3L7ASD1"/>